<feature type="compositionally biased region" description="Polar residues" evidence="1">
    <location>
        <begin position="1"/>
        <end position="18"/>
    </location>
</feature>
<sequence>MSRQDSTQGLNPSTSHHNPSPADHCLQTNVEDQSLPLVLYEPHANIQFLLRCQSSQWGGIAQLPGNHPDDLGELLESILGYELGSETRQKKYAPNGGAGHTEEKVSEEKGKRIQAVQSELFTSLVKPNAMID</sequence>
<proteinExistence type="predicted"/>
<comment type="caution">
    <text evidence="2">The sequence shown here is derived from an EMBL/GenBank/DDBJ whole genome shotgun (WGS) entry which is preliminary data.</text>
</comment>
<dbReference type="AlphaFoldDB" id="A0A2S4W215"/>
<reference evidence="2" key="1">
    <citation type="submission" date="2017-12" db="EMBL/GenBank/DDBJ databases">
        <title>Gene loss provides genomic basis for host adaptation in cereal stripe rust fungi.</title>
        <authorList>
            <person name="Xia C."/>
        </authorList>
    </citation>
    <scope>NUCLEOTIDE SEQUENCE [LARGE SCALE GENOMIC DNA]</scope>
    <source>
        <strain evidence="2">93-210</strain>
    </source>
</reference>
<name>A0A2S4W215_9BASI</name>
<keyword evidence="3" id="KW-1185">Reference proteome</keyword>
<accession>A0A2S4W215</accession>
<protein>
    <submittedName>
        <fullName evidence="2">Uncharacterized protein</fullName>
    </submittedName>
</protein>
<evidence type="ECO:0000313" key="3">
    <source>
        <dbReference type="Proteomes" id="UP000239156"/>
    </source>
</evidence>
<dbReference type="Proteomes" id="UP000239156">
    <property type="component" value="Unassembled WGS sequence"/>
</dbReference>
<dbReference type="VEuPathDB" id="FungiDB:PSTT_01885"/>
<dbReference type="EMBL" id="PKSL01000011">
    <property type="protein sequence ID" value="POW15717.1"/>
    <property type="molecule type" value="Genomic_DNA"/>
</dbReference>
<organism evidence="2 3">
    <name type="scientific">Puccinia striiformis</name>
    <dbReference type="NCBI Taxonomy" id="27350"/>
    <lineage>
        <taxon>Eukaryota</taxon>
        <taxon>Fungi</taxon>
        <taxon>Dikarya</taxon>
        <taxon>Basidiomycota</taxon>
        <taxon>Pucciniomycotina</taxon>
        <taxon>Pucciniomycetes</taxon>
        <taxon>Pucciniales</taxon>
        <taxon>Pucciniaceae</taxon>
        <taxon>Puccinia</taxon>
    </lineage>
</organism>
<feature type="region of interest" description="Disordered" evidence="1">
    <location>
        <begin position="1"/>
        <end position="28"/>
    </location>
</feature>
<evidence type="ECO:0000256" key="1">
    <source>
        <dbReference type="SAM" id="MobiDB-lite"/>
    </source>
</evidence>
<feature type="region of interest" description="Disordered" evidence="1">
    <location>
        <begin position="88"/>
        <end position="111"/>
    </location>
</feature>
<evidence type="ECO:0000313" key="2">
    <source>
        <dbReference type="EMBL" id="POW15717.1"/>
    </source>
</evidence>
<feature type="compositionally biased region" description="Basic and acidic residues" evidence="1">
    <location>
        <begin position="100"/>
        <end position="111"/>
    </location>
</feature>
<gene>
    <name evidence="2" type="ORF">PSTT_01885</name>
</gene>